<feature type="region of interest" description="Disordered" evidence="1">
    <location>
        <begin position="687"/>
        <end position="844"/>
    </location>
</feature>
<dbReference type="RefSeq" id="XP_007837307.1">
    <property type="nucleotide sequence ID" value="XM_007839116.1"/>
</dbReference>
<feature type="region of interest" description="Disordered" evidence="1">
    <location>
        <begin position="1"/>
        <end position="22"/>
    </location>
</feature>
<keyword evidence="3" id="KW-1185">Reference proteome</keyword>
<feature type="compositionally biased region" description="Polar residues" evidence="1">
    <location>
        <begin position="621"/>
        <end position="630"/>
    </location>
</feature>
<dbReference type="EMBL" id="KI912115">
    <property type="protein sequence ID" value="ETS78473.1"/>
    <property type="molecule type" value="Genomic_DNA"/>
</dbReference>
<feature type="compositionally biased region" description="Polar residues" evidence="1">
    <location>
        <begin position="743"/>
        <end position="755"/>
    </location>
</feature>
<evidence type="ECO:0000256" key="1">
    <source>
        <dbReference type="SAM" id="MobiDB-lite"/>
    </source>
</evidence>
<dbReference type="GeneID" id="19275548"/>
<name>W3WX71_PESFW</name>
<evidence type="ECO:0000313" key="2">
    <source>
        <dbReference type="EMBL" id="ETS78473.1"/>
    </source>
</evidence>
<feature type="compositionally biased region" description="Basic and acidic residues" evidence="1">
    <location>
        <begin position="637"/>
        <end position="648"/>
    </location>
</feature>
<dbReference type="InParanoid" id="W3WX71"/>
<protein>
    <submittedName>
        <fullName evidence="2">Uncharacterized protein</fullName>
    </submittedName>
</protein>
<dbReference type="OrthoDB" id="3000060at2759"/>
<feature type="region of interest" description="Disordered" evidence="1">
    <location>
        <begin position="598"/>
        <end position="653"/>
    </location>
</feature>
<evidence type="ECO:0000313" key="3">
    <source>
        <dbReference type="Proteomes" id="UP000030651"/>
    </source>
</evidence>
<feature type="compositionally biased region" description="Polar residues" evidence="1">
    <location>
        <begin position="714"/>
        <end position="726"/>
    </location>
</feature>
<dbReference type="KEGG" id="pfy:PFICI_10535"/>
<dbReference type="HOGENOM" id="CLU_337411_0_0_1"/>
<dbReference type="eggNOG" id="ENOG502SNM5">
    <property type="taxonomic scope" value="Eukaryota"/>
</dbReference>
<reference evidence="3" key="1">
    <citation type="journal article" date="2015" name="BMC Genomics">
        <title>Genomic and transcriptomic analysis of the endophytic fungus Pestalotiopsis fici reveals its lifestyle and high potential for synthesis of natural products.</title>
        <authorList>
            <person name="Wang X."/>
            <person name="Zhang X."/>
            <person name="Liu L."/>
            <person name="Xiang M."/>
            <person name="Wang W."/>
            <person name="Sun X."/>
            <person name="Che Y."/>
            <person name="Guo L."/>
            <person name="Liu G."/>
            <person name="Guo L."/>
            <person name="Wang C."/>
            <person name="Yin W.B."/>
            <person name="Stadler M."/>
            <person name="Zhang X."/>
            <person name="Liu X."/>
        </authorList>
    </citation>
    <scope>NUCLEOTIDE SEQUENCE [LARGE SCALE GENOMIC DNA]</scope>
    <source>
        <strain evidence="3">W106-1 / CGMCC3.15140</strain>
    </source>
</reference>
<dbReference type="Proteomes" id="UP000030651">
    <property type="component" value="Unassembled WGS sequence"/>
</dbReference>
<dbReference type="AlphaFoldDB" id="W3WX71"/>
<sequence length="844" mass="93332">MTSSAISATVADRLTKPEPPHGQLGLPDITIVSCHPPDIPQDASIVGICTVPPGREGNDDLGHHVADFLGWKHLFANLSTFPDDQVWLSLIDIDDAVRKHKYTHSGRDVSPAVLDSNRPIIVERNVHALHGIFMKNLAEKAEMVRKDDSSLVVIVCGLTSLEQDILLEKNRHIVTTITSGAITAVASLDVRVVLVSPSITSVGWQVNPCLGRPITVSTEAKLNALMGHQCGAVFGSELAKRFLSESSPALTDQTANKLTIPLMKTDELLAIESKLHARIYACLSGRFISAKGHEFRFTREGDSWSLIGARKGMSLTTLAQQWSRLNRVDATETQSGDGFVFLGNAFGGNRKSQLNHIEHMFKQGLLSAAYSSNNVKNLEEHYKQLKSAADTDEEDCRVLFNTLEHRMSLVMLGDFMAKHLRSLPDRTGTRCRDWCEEACQSSSEKKDTRNIWSLILEKFPHPGMPHGRHIDRPRGLFIFLHKPVFYIANVMAARVRETGSSLDSGVMTLNMFIERLKTSQTDLLSSDPEVRELSRTWSKLCLARSEMARQSNLSPLVNTFIPGEIFRTFAPKLTNSSQLSVNDMSSRVLASLVASTENMDLSRQEKPLNAPKVRISAPVSDEQTTGTTTKPDVIEANTKDGNEQDHSRKLLPHQRIRVASSKQGDDNAHLAAQPAEIKVESKNDIKDDQRHLLPQQRSCSKTPSDREEEKAAITGQTAAKEINSTKGADDDGQSRLLPHQRVISRNVSTVQTENVPTAPKPSEIEGDSVLSHDDDQSHLPPHQRKGPWKSLAPKKEVVTPNFEVGPTGVDAIEDDEEDQSHLPPHQRKGPWRSLSKRQTDAPKA</sequence>
<gene>
    <name evidence="2" type="ORF">PFICI_10535</name>
</gene>
<accession>W3WX71</accession>
<proteinExistence type="predicted"/>
<organism evidence="2 3">
    <name type="scientific">Pestalotiopsis fici (strain W106-1 / CGMCC3.15140)</name>
    <dbReference type="NCBI Taxonomy" id="1229662"/>
    <lineage>
        <taxon>Eukaryota</taxon>
        <taxon>Fungi</taxon>
        <taxon>Dikarya</taxon>
        <taxon>Ascomycota</taxon>
        <taxon>Pezizomycotina</taxon>
        <taxon>Sordariomycetes</taxon>
        <taxon>Xylariomycetidae</taxon>
        <taxon>Amphisphaeriales</taxon>
        <taxon>Sporocadaceae</taxon>
        <taxon>Pestalotiopsis</taxon>
    </lineage>
</organism>